<protein>
    <submittedName>
        <fullName evidence="1">Uncharacterized protein</fullName>
    </submittedName>
</protein>
<dbReference type="Proteomes" id="UP000270924">
    <property type="component" value="Unassembled WGS sequence"/>
</dbReference>
<dbReference type="InParanoid" id="A0A3P7EDE5"/>
<sequence>MVEHLAVDIISGSNILNCGKQLGIQKINGTMINSRLVQYMKVIEMKTLADHPLSDHTWKKQLKLIDSY</sequence>
<organism evidence="1 2">
    <name type="scientific">Wuchereria bancrofti</name>
    <dbReference type="NCBI Taxonomy" id="6293"/>
    <lineage>
        <taxon>Eukaryota</taxon>
        <taxon>Metazoa</taxon>
        <taxon>Ecdysozoa</taxon>
        <taxon>Nematoda</taxon>
        <taxon>Chromadorea</taxon>
        <taxon>Rhabditida</taxon>
        <taxon>Spirurina</taxon>
        <taxon>Spiruromorpha</taxon>
        <taxon>Filarioidea</taxon>
        <taxon>Onchocercidae</taxon>
        <taxon>Wuchereria</taxon>
    </lineage>
</organism>
<keyword evidence="2" id="KW-1185">Reference proteome</keyword>
<proteinExistence type="predicted"/>
<evidence type="ECO:0000313" key="1">
    <source>
        <dbReference type="EMBL" id="VDM20880.1"/>
    </source>
</evidence>
<dbReference type="EMBL" id="UYWW01012393">
    <property type="protein sequence ID" value="VDM20880.1"/>
    <property type="molecule type" value="Genomic_DNA"/>
</dbReference>
<evidence type="ECO:0000313" key="2">
    <source>
        <dbReference type="Proteomes" id="UP000270924"/>
    </source>
</evidence>
<reference evidence="1 2" key="1">
    <citation type="submission" date="2018-11" db="EMBL/GenBank/DDBJ databases">
        <authorList>
            <consortium name="Pathogen Informatics"/>
        </authorList>
    </citation>
    <scope>NUCLEOTIDE SEQUENCE [LARGE SCALE GENOMIC DNA]</scope>
</reference>
<dbReference type="AlphaFoldDB" id="A0A3P7EDE5"/>
<gene>
    <name evidence="1" type="ORF">WBA_LOCUS11579</name>
</gene>
<accession>A0A3P7EDE5</accession>
<name>A0A3P7EDE5_WUCBA</name>